<gene>
    <name evidence="3" type="ORF">CANCADRAFT_15563</name>
</gene>
<evidence type="ECO:0000313" key="4">
    <source>
        <dbReference type="Proteomes" id="UP000095023"/>
    </source>
</evidence>
<reference evidence="4" key="1">
    <citation type="submission" date="2016-02" db="EMBL/GenBank/DDBJ databases">
        <title>Comparative genomics of biotechnologically important yeasts.</title>
        <authorList>
            <consortium name="DOE Joint Genome Institute"/>
            <person name="Riley R."/>
            <person name="Haridas S."/>
            <person name="Wolfe K.H."/>
            <person name="Lopes M.R."/>
            <person name="Hittinger C.T."/>
            <person name="Goker M."/>
            <person name="Salamov A."/>
            <person name="Wisecaver J."/>
            <person name="Long T.M."/>
            <person name="Aerts A.L."/>
            <person name="Barry K."/>
            <person name="Choi C."/>
            <person name="Clum A."/>
            <person name="Coughlan A.Y."/>
            <person name="Deshpande S."/>
            <person name="Douglass A.P."/>
            <person name="Hanson S.J."/>
            <person name="Klenk H.-P."/>
            <person name="Labutti K."/>
            <person name="Lapidus A."/>
            <person name="Lindquist E."/>
            <person name="Lipzen A."/>
            <person name="Meier-Kolthoff J.P."/>
            <person name="Ohm R.A."/>
            <person name="Otillar R.P."/>
            <person name="Pangilinan J."/>
            <person name="Peng Y."/>
            <person name="Rokas A."/>
            <person name="Rosa C.A."/>
            <person name="Scheuner C."/>
            <person name="Sibirny A.A."/>
            <person name="Slot J.C."/>
            <person name="Stielow J.B."/>
            <person name="Sun H."/>
            <person name="Kurtzman C.P."/>
            <person name="Blackwell M."/>
            <person name="Jeffries T.W."/>
            <person name="Grigoriev I.V."/>
        </authorList>
    </citation>
    <scope>NUCLEOTIDE SEQUENCE [LARGE SCALE GENOMIC DNA]</scope>
    <source>
        <strain evidence="4">NRRL Y-17796</strain>
    </source>
</reference>
<dbReference type="PROSITE" id="PS00509">
    <property type="entry name" value="RAS_GTPASE_ACTIV_1"/>
    <property type="match status" value="1"/>
</dbReference>
<dbReference type="SUPFAM" id="SSF48350">
    <property type="entry name" value="GTPase activation domain, GAP"/>
    <property type="match status" value="1"/>
</dbReference>
<dbReference type="Gene3D" id="1.10.506.10">
    <property type="entry name" value="GTPase Activation - p120gap, domain 1"/>
    <property type="match status" value="1"/>
</dbReference>
<keyword evidence="4" id="KW-1185">Reference proteome</keyword>
<dbReference type="AlphaFoldDB" id="A0A1E4TMB3"/>
<dbReference type="InterPro" id="IPR008936">
    <property type="entry name" value="Rho_GTPase_activation_prot"/>
</dbReference>
<dbReference type="InterPro" id="IPR001936">
    <property type="entry name" value="RasGAP_dom"/>
</dbReference>
<dbReference type="PROSITE" id="PS50018">
    <property type="entry name" value="RAS_GTPASE_ACTIV_2"/>
    <property type="match status" value="1"/>
</dbReference>
<evidence type="ECO:0000313" key="3">
    <source>
        <dbReference type="EMBL" id="ODV92894.1"/>
    </source>
</evidence>
<dbReference type="GO" id="GO:0046580">
    <property type="term" value="P:negative regulation of Ras protein signal transduction"/>
    <property type="evidence" value="ECO:0007669"/>
    <property type="project" value="TreeGrafter"/>
</dbReference>
<organism evidence="3 4">
    <name type="scientific">Tortispora caseinolytica NRRL Y-17796</name>
    <dbReference type="NCBI Taxonomy" id="767744"/>
    <lineage>
        <taxon>Eukaryota</taxon>
        <taxon>Fungi</taxon>
        <taxon>Dikarya</taxon>
        <taxon>Ascomycota</taxon>
        <taxon>Saccharomycotina</taxon>
        <taxon>Trigonopsidomycetes</taxon>
        <taxon>Trigonopsidales</taxon>
        <taxon>Trigonopsidaceae</taxon>
        <taxon>Tortispora</taxon>
    </lineage>
</organism>
<feature type="non-terminal residue" evidence="3">
    <location>
        <position position="578"/>
    </location>
</feature>
<sequence length="578" mass="66792">DSEIHISDELSVSQNEIRTLKSAISAESKRNFFLEKDIRYLESRIGSAIQNKLTSSEKDELLSRLDDGIAFPEGSLQDRNAFELYCNLFYVLQMEPKHVAELCELISPAERDFFLELIMFTLYGNQHDKREEHLLLQMFQIVLAHQFDSCTEYSSLLRSNTPVSRMMTTYTCRGPGKNYLKAVLRDPLTKIIEDMQDESSIFNDALQPDTHEERERLIKARADATCEGVKVLSEILLSHVEQIPFGLRWICKQIRILARRRFSNASEEQISSLIGGFFFLRFINPAIVTPEAYDIFEIPPTPKGRKQLTLIAKIMQMLVNQSMSHKEEYMAVFTTFINENKPRLGKFLRDVCDVPDFNEEFTSEQFEALTRKDLEIQITINEIYETHALVAKYLDKMKSDSVHHHLRQLIESLGDPPPRRPKEENYITTLELFTVWDTYVAGINQTLPDSEDKDESHDLLFLRAKNMVVQLFRLFPTQTVTRKNPIDLIKLIDMASASTDDSIASIGSAVSTIISGMSTHEQELLATEVYDELRHLGELLRRNKEELEELKQIKKATDDRAVYLRSQREAFHLYLQSV</sequence>
<dbReference type="InterPro" id="IPR023152">
    <property type="entry name" value="RasGAP_CS"/>
</dbReference>
<dbReference type="PANTHER" id="PTHR14149">
    <property type="entry name" value="RAS GTPASE-ACTIVATING PROTEIN WITH IQ MOTIF"/>
    <property type="match status" value="1"/>
</dbReference>
<dbReference type="SMART" id="SM00323">
    <property type="entry name" value="RasGAP"/>
    <property type="match status" value="1"/>
</dbReference>
<dbReference type="GO" id="GO:0005096">
    <property type="term" value="F:GTPase activator activity"/>
    <property type="evidence" value="ECO:0007669"/>
    <property type="project" value="TreeGrafter"/>
</dbReference>
<evidence type="ECO:0000259" key="2">
    <source>
        <dbReference type="PROSITE" id="PS50018"/>
    </source>
</evidence>
<proteinExistence type="predicted"/>
<dbReference type="GO" id="GO:0005938">
    <property type="term" value="C:cell cortex"/>
    <property type="evidence" value="ECO:0007669"/>
    <property type="project" value="TreeGrafter"/>
</dbReference>
<protein>
    <recommendedName>
        <fullName evidence="2">Ras-GAP domain-containing protein</fullName>
    </recommendedName>
</protein>
<dbReference type="Pfam" id="PF00616">
    <property type="entry name" value="RasGAP"/>
    <property type="match status" value="1"/>
</dbReference>
<dbReference type="Proteomes" id="UP000095023">
    <property type="component" value="Unassembled WGS sequence"/>
</dbReference>
<name>A0A1E4TMB3_9ASCO</name>
<accession>A0A1E4TMB3</accession>
<dbReference type="OrthoDB" id="775356at2759"/>
<dbReference type="GO" id="GO:0007165">
    <property type="term" value="P:signal transduction"/>
    <property type="evidence" value="ECO:0007669"/>
    <property type="project" value="UniProtKB-ARBA"/>
</dbReference>
<feature type="coiled-coil region" evidence="1">
    <location>
        <begin position="530"/>
        <end position="560"/>
    </location>
</feature>
<feature type="domain" description="Ras-GAP" evidence="2">
    <location>
        <begin position="130"/>
        <end position="320"/>
    </location>
</feature>
<dbReference type="EMBL" id="KV453841">
    <property type="protein sequence ID" value="ODV92894.1"/>
    <property type="molecule type" value="Genomic_DNA"/>
</dbReference>
<evidence type="ECO:0000256" key="1">
    <source>
        <dbReference type="SAM" id="Coils"/>
    </source>
</evidence>
<feature type="non-terminal residue" evidence="3">
    <location>
        <position position="1"/>
    </location>
</feature>
<dbReference type="PANTHER" id="PTHR14149:SF17">
    <property type="entry name" value="GTPASE-ACTIVATING PROTEIN"/>
    <property type="match status" value="1"/>
</dbReference>
<keyword evidence="1" id="KW-0175">Coiled coil</keyword>